<evidence type="ECO:0000313" key="1">
    <source>
        <dbReference type="EMBL" id="BCF95377.1"/>
    </source>
</evidence>
<protein>
    <submittedName>
        <fullName evidence="1">Uncharacterized protein</fullName>
    </submittedName>
</protein>
<geneLocation type="plasmid" evidence="1 2">
    <name>PPGU16_p3</name>
</geneLocation>
<reference evidence="1 2" key="1">
    <citation type="journal article" date="2020" name="Genes (Basel)">
        <title>Genomic Comparison of Insect Gut Symbionts from Divergent Burkholderia Subclades.</title>
        <authorList>
            <person name="Takeshita K."/>
            <person name="Kikuchi Y."/>
        </authorList>
    </citation>
    <scope>NUCLEOTIDE SEQUENCE [LARGE SCALE GENOMIC DNA]</scope>
    <source>
        <strain evidence="1 2">PGU16</strain>
        <plasmid evidence="1 2">PPGU16_p3</plasmid>
    </source>
</reference>
<accession>A0A7I8C2S9</accession>
<keyword evidence="1" id="KW-0614">Plasmid</keyword>
<gene>
    <name evidence="1" type="ORF">PPGU16_84440</name>
</gene>
<dbReference type="AlphaFoldDB" id="A0A7I8C2S9"/>
<dbReference type="Proteomes" id="UP000510888">
    <property type="component" value="Plasmid PPGU16_p3"/>
</dbReference>
<keyword evidence="2" id="KW-1185">Reference proteome</keyword>
<organism evidence="1 2">
    <name type="scientific">Paraburkholderia largidicola</name>
    <dbReference type="NCBI Taxonomy" id="3014751"/>
    <lineage>
        <taxon>Bacteria</taxon>
        <taxon>Pseudomonadati</taxon>
        <taxon>Pseudomonadota</taxon>
        <taxon>Betaproteobacteria</taxon>
        <taxon>Burkholderiales</taxon>
        <taxon>Burkholderiaceae</taxon>
        <taxon>Paraburkholderia</taxon>
    </lineage>
</organism>
<name>A0A7I8C2S9_9BURK</name>
<proteinExistence type="predicted"/>
<sequence length="138" mass="14842">MAMSTPDLKELAAKPAGIEQINRAREICGTSVSLNAKLDAFLNERPNRGQMVEFMNELKETGLKENMEANILRICKSVGIGEPTGTDKLLALQIGLLQEQNAALASLAQRTGQVVDQTKQQPSIFGPVLAAVLIGKVL</sequence>
<dbReference type="KEGG" id="plad:PPGU16_84440"/>
<evidence type="ECO:0000313" key="2">
    <source>
        <dbReference type="Proteomes" id="UP000510888"/>
    </source>
</evidence>
<dbReference type="EMBL" id="AP023178">
    <property type="protein sequence ID" value="BCF95377.1"/>
    <property type="molecule type" value="Genomic_DNA"/>
</dbReference>